<keyword evidence="6" id="KW-0378">Hydrolase</keyword>
<keyword evidence="3 5" id="KW-1133">Transmembrane helix</keyword>
<comment type="subcellular location">
    <subcellularLocation>
        <location evidence="1">Membrane</location>
        <topology evidence="1">Multi-pass membrane protein</topology>
    </subcellularLocation>
</comment>
<keyword evidence="2 5" id="KW-0812">Transmembrane</keyword>
<evidence type="ECO:0000256" key="3">
    <source>
        <dbReference type="ARBA" id="ARBA00022989"/>
    </source>
</evidence>
<feature type="transmembrane region" description="Helical" evidence="5">
    <location>
        <begin position="42"/>
        <end position="63"/>
    </location>
</feature>
<dbReference type="Proteomes" id="UP000557688">
    <property type="component" value="Unassembled WGS sequence"/>
</dbReference>
<reference evidence="6 7" key="1">
    <citation type="submission" date="2020-08" db="EMBL/GenBank/DDBJ databases">
        <title>Genomic Encyclopedia of Type Strains, Phase III (KMG-III): the genomes of soil and plant-associated and newly described type strains.</title>
        <authorList>
            <person name="Whitman W."/>
        </authorList>
    </citation>
    <scope>NUCLEOTIDE SEQUENCE [LARGE SCALE GENOMIC DNA]</scope>
    <source>
        <strain evidence="6 7">CECT 8088</strain>
    </source>
</reference>
<feature type="transmembrane region" description="Helical" evidence="5">
    <location>
        <begin position="208"/>
        <end position="234"/>
    </location>
</feature>
<dbReference type="EMBL" id="JACHXV010000004">
    <property type="protein sequence ID" value="MBB3173566.1"/>
    <property type="molecule type" value="Genomic_DNA"/>
</dbReference>
<sequence length="242" mass="24320">MHQLWVSLSVTPLLWLVVTLGAYLIGVALRRAAGDTPLVNPVLVAIALVGGLLLVTGTPYATYFSGAKFIHFLLGPATVALAIPLADNIHHVRRSLVEMGAALLVGCLVSMLSGIGFVLLLGGPAQVALSMAPKAVTTPIAMAVASEIGGLPALTAVLAILGGIIAAVLGESLLRATGVRDWRAHGLAAGLAGSGIAAAQVAGRDPLAAAFSALGIGLNGLLTALAAPAAVALLHRLHWLGM</sequence>
<dbReference type="AlphaFoldDB" id="A0A839UUW6"/>
<keyword evidence="4 5" id="KW-0472">Membrane</keyword>
<accession>A0A839UUW6</accession>
<feature type="transmembrane region" description="Helical" evidence="5">
    <location>
        <begin position="101"/>
        <end position="120"/>
    </location>
</feature>
<dbReference type="InterPro" id="IPR007300">
    <property type="entry name" value="CidB/LrgB"/>
</dbReference>
<gene>
    <name evidence="6" type="ORF">FHR90_001389</name>
</gene>
<evidence type="ECO:0000313" key="6">
    <source>
        <dbReference type="EMBL" id="MBB3173566.1"/>
    </source>
</evidence>
<dbReference type="Pfam" id="PF04172">
    <property type="entry name" value="LrgB"/>
    <property type="match status" value="1"/>
</dbReference>
<name>A0A839UUW6_9PROT</name>
<dbReference type="GO" id="GO:0016787">
    <property type="term" value="F:hydrolase activity"/>
    <property type="evidence" value="ECO:0007669"/>
    <property type="project" value="UniProtKB-KW"/>
</dbReference>
<dbReference type="GO" id="GO:0016020">
    <property type="term" value="C:membrane"/>
    <property type="evidence" value="ECO:0007669"/>
    <property type="project" value="UniProtKB-SubCell"/>
</dbReference>
<keyword evidence="7" id="KW-1185">Reference proteome</keyword>
<evidence type="ECO:0000256" key="5">
    <source>
        <dbReference type="SAM" id="Phobius"/>
    </source>
</evidence>
<organism evidence="6 7">
    <name type="scientific">Endobacter medicaginis</name>
    <dbReference type="NCBI Taxonomy" id="1181271"/>
    <lineage>
        <taxon>Bacteria</taxon>
        <taxon>Pseudomonadati</taxon>
        <taxon>Pseudomonadota</taxon>
        <taxon>Alphaproteobacteria</taxon>
        <taxon>Acetobacterales</taxon>
        <taxon>Acetobacteraceae</taxon>
        <taxon>Endobacter</taxon>
    </lineage>
</organism>
<feature type="transmembrane region" description="Helical" evidence="5">
    <location>
        <begin position="140"/>
        <end position="170"/>
    </location>
</feature>
<dbReference type="PANTHER" id="PTHR30249">
    <property type="entry name" value="PUTATIVE SEROTONIN TRANSPORTER"/>
    <property type="match status" value="1"/>
</dbReference>
<feature type="transmembrane region" description="Helical" evidence="5">
    <location>
        <begin position="12"/>
        <end position="30"/>
    </location>
</feature>
<feature type="transmembrane region" description="Helical" evidence="5">
    <location>
        <begin position="182"/>
        <end position="202"/>
    </location>
</feature>
<evidence type="ECO:0000256" key="4">
    <source>
        <dbReference type="ARBA" id="ARBA00023136"/>
    </source>
</evidence>
<dbReference type="RefSeq" id="WP_183274962.1">
    <property type="nucleotide sequence ID" value="NZ_JACHXV010000004.1"/>
</dbReference>
<feature type="transmembrane region" description="Helical" evidence="5">
    <location>
        <begin position="69"/>
        <end position="89"/>
    </location>
</feature>
<evidence type="ECO:0000256" key="1">
    <source>
        <dbReference type="ARBA" id="ARBA00004141"/>
    </source>
</evidence>
<evidence type="ECO:0000313" key="7">
    <source>
        <dbReference type="Proteomes" id="UP000557688"/>
    </source>
</evidence>
<evidence type="ECO:0000256" key="2">
    <source>
        <dbReference type="ARBA" id="ARBA00022692"/>
    </source>
</evidence>
<proteinExistence type="predicted"/>
<comment type="caution">
    <text evidence="6">The sequence shown here is derived from an EMBL/GenBank/DDBJ whole genome shotgun (WGS) entry which is preliminary data.</text>
</comment>
<dbReference type="PANTHER" id="PTHR30249:SF0">
    <property type="entry name" value="PLASTIDAL GLYCOLATE_GLYCERATE TRANSLOCATOR 1, CHLOROPLASTIC"/>
    <property type="match status" value="1"/>
</dbReference>
<protein>
    <submittedName>
        <fullName evidence="6">Putative effector of murein hydrolase</fullName>
    </submittedName>
</protein>